<accession>A0A6J4JFS4</accession>
<feature type="non-terminal residue" evidence="2">
    <location>
        <position position="1"/>
    </location>
</feature>
<feature type="compositionally biased region" description="Basic and acidic residues" evidence="1">
    <location>
        <begin position="64"/>
        <end position="79"/>
    </location>
</feature>
<feature type="region of interest" description="Disordered" evidence="1">
    <location>
        <begin position="254"/>
        <end position="322"/>
    </location>
</feature>
<evidence type="ECO:0000256" key="1">
    <source>
        <dbReference type="SAM" id="MobiDB-lite"/>
    </source>
</evidence>
<feature type="compositionally biased region" description="Basic residues" evidence="1">
    <location>
        <begin position="80"/>
        <end position="93"/>
    </location>
</feature>
<evidence type="ECO:0000313" key="2">
    <source>
        <dbReference type="EMBL" id="CAA9275083.1"/>
    </source>
</evidence>
<sequence length="322" mass="35182">ASPPSPFYNCRRAGGTCRFEGAGGMAGPAGSVDRALPAGRFDRHHRPHHSAQAERGARQAGGYREPERRVRLGGGDRGRPGGRGRLHVAARLRQRGDEPDGDASPVQTAGGFRARQLGGDRPAGSRCPPDYALAEFPGSRRRREGGAGHDQLRVVRGGRARPRLHDLVATAGRLQADARPLPRRWPGLAGRLVGAGAAVHVQRGHHQPAHPRRHVTSARRHHRQRDAPRARRAELRATGLRRFRGADMVGVLGAGRNSPGHLEAHGRSPARHIGQRRGPRPHRGARRRRGRGRAGPMPLVPRRRGREVGKGHPRQQHNHRKL</sequence>
<protein>
    <submittedName>
        <fullName evidence="2">BUG/TctC family periplasmic protein</fullName>
    </submittedName>
</protein>
<reference evidence="2" key="1">
    <citation type="submission" date="2020-02" db="EMBL/GenBank/DDBJ databases">
        <authorList>
            <person name="Meier V. D."/>
        </authorList>
    </citation>
    <scope>NUCLEOTIDE SEQUENCE</scope>
    <source>
        <strain evidence="2">AVDCRST_MAG08</strain>
    </source>
</reference>
<feature type="compositionally biased region" description="Basic residues" evidence="1">
    <location>
        <begin position="203"/>
        <end position="224"/>
    </location>
</feature>
<proteinExistence type="predicted"/>
<name>A0A6J4JFS4_9PROT</name>
<feature type="compositionally biased region" description="Basic residues" evidence="1">
    <location>
        <begin position="301"/>
        <end position="322"/>
    </location>
</feature>
<feature type="compositionally biased region" description="Basic residues" evidence="1">
    <location>
        <begin position="268"/>
        <end position="292"/>
    </location>
</feature>
<feature type="region of interest" description="Disordered" evidence="1">
    <location>
        <begin position="18"/>
        <end position="130"/>
    </location>
</feature>
<feature type="compositionally biased region" description="Basic and acidic residues" evidence="1">
    <location>
        <begin position="225"/>
        <end position="235"/>
    </location>
</feature>
<organism evidence="2">
    <name type="scientific">uncultured Acetobacteraceae bacterium</name>
    <dbReference type="NCBI Taxonomy" id="169975"/>
    <lineage>
        <taxon>Bacteria</taxon>
        <taxon>Pseudomonadati</taxon>
        <taxon>Pseudomonadota</taxon>
        <taxon>Alphaproteobacteria</taxon>
        <taxon>Acetobacterales</taxon>
        <taxon>Acetobacteraceae</taxon>
        <taxon>environmental samples</taxon>
    </lineage>
</organism>
<dbReference type="AlphaFoldDB" id="A0A6J4JFS4"/>
<feature type="non-terminal residue" evidence="2">
    <location>
        <position position="322"/>
    </location>
</feature>
<feature type="region of interest" description="Disordered" evidence="1">
    <location>
        <begin position="203"/>
        <end position="236"/>
    </location>
</feature>
<gene>
    <name evidence="2" type="ORF">AVDCRST_MAG08-3397</name>
</gene>
<dbReference type="EMBL" id="CADCTG010000254">
    <property type="protein sequence ID" value="CAA9275083.1"/>
    <property type="molecule type" value="Genomic_DNA"/>
</dbReference>